<dbReference type="EMBL" id="SHMB01000001">
    <property type="protein sequence ID" value="TAA33061.1"/>
    <property type="molecule type" value="Genomic_DNA"/>
</dbReference>
<reference evidence="4 5" key="1">
    <citation type="submission" date="2019-02" db="EMBL/GenBank/DDBJ databases">
        <title>WGS of Pseudoxanthomonas species novum from clinical isolates.</title>
        <authorList>
            <person name="Bernier A.-M."/>
            <person name="Bernard K."/>
            <person name="Vachon A."/>
        </authorList>
    </citation>
    <scope>NUCLEOTIDE SEQUENCE [LARGE SCALE GENOMIC DNA]</scope>
    <source>
        <strain evidence="4 5">NML171202</strain>
    </source>
</reference>
<evidence type="ECO:0000256" key="1">
    <source>
        <dbReference type="ARBA" id="ARBA00009199"/>
    </source>
</evidence>
<evidence type="ECO:0000256" key="2">
    <source>
        <dbReference type="SAM" id="MobiDB-lite"/>
    </source>
</evidence>
<dbReference type="InterPro" id="IPR023631">
    <property type="entry name" value="Amidase_dom"/>
</dbReference>
<dbReference type="PROSITE" id="PS00571">
    <property type="entry name" value="AMIDASES"/>
    <property type="match status" value="1"/>
</dbReference>
<dbReference type="PANTHER" id="PTHR11895:SF7">
    <property type="entry name" value="GLUTAMYL-TRNA(GLN) AMIDOTRANSFERASE SUBUNIT A, MITOCHONDRIAL"/>
    <property type="match status" value="1"/>
</dbReference>
<comment type="similarity">
    <text evidence="1">Belongs to the amidase family.</text>
</comment>
<feature type="region of interest" description="Disordered" evidence="2">
    <location>
        <begin position="1"/>
        <end position="41"/>
    </location>
</feature>
<feature type="domain" description="Amidase" evidence="3">
    <location>
        <begin position="99"/>
        <end position="512"/>
    </location>
</feature>
<evidence type="ECO:0000313" key="5">
    <source>
        <dbReference type="Proteomes" id="UP000291286"/>
    </source>
</evidence>
<comment type="caution">
    <text evidence="4">The sequence shown here is derived from an EMBL/GenBank/DDBJ whole genome shotgun (WGS) entry which is preliminary data.</text>
</comment>
<dbReference type="Proteomes" id="UP000291286">
    <property type="component" value="Unassembled WGS sequence"/>
</dbReference>
<dbReference type="InterPro" id="IPR036928">
    <property type="entry name" value="AS_sf"/>
</dbReference>
<dbReference type="Pfam" id="PF01425">
    <property type="entry name" value="Amidase"/>
    <property type="match status" value="1"/>
</dbReference>
<sequence length="538" mass="56996">MSPQHLPRHDDKDHGRRRSNKPIACRAGPARPGDAARVERGPHPCALHAKPVDGAGAAERAGGPVTLSLSRAEALALGRLDAHDQAALVRRGELPVAALVEAALLRIDALEPALQALSHYDPALATRELAALPAQAAMRGVPWLPKDSLDYPGMPTTGGSRSRSRRLVERGLPYVDRLQAAGLVAVGKSAMPEFGLLASTEPLCGPTTRNPWSLAHSPGGSSGGAAAAVAAGLVPLAQGSDGGGSIRLPSSCCGLVGLKPGRDSTVRVRGRHPIEDLLVADSLMARSVRDVAWGFAAAHLDPQRAMVRNAGSRRLRIALIPHGLRRQTPHAQTADAIARSAALCASLGHRIETVAWPIDGDDVLDAFQDVWSHLAADCVDATRALIGGGRLEDALEPWTLGLAARAWRLPTSRLERAYRHFAELPRLLAAFFERFDVVLSPVTRAPPPLLGTYGPNVPTERLLADMFDWIAYTPLQNMAGTPAISLPLFQTAEGLPVGSMFAADRGHEDTLLALAYELEAALPWAERWPATSVAALGS</sequence>
<dbReference type="PANTHER" id="PTHR11895">
    <property type="entry name" value="TRANSAMIDASE"/>
    <property type="match status" value="1"/>
</dbReference>
<dbReference type="InterPro" id="IPR000120">
    <property type="entry name" value="Amidase"/>
</dbReference>
<dbReference type="SUPFAM" id="SSF75304">
    <property type="entry name" value="Amidase signature (AS) enzymes"/>
    <property type="match status" value="1"/>
</dbReference>
<dbReference type="AlphaFoldDB" id="A0A4Q8LQB4"/>
<organism evidence="4 5">
    <name type="scientific">Pseudoxanthomonas winnipegensis</name>
    <dbReference type="NCBI Taxonomy" id="2480810"/>
    <lineage>
        <taxon>Bacteria</taxon>
        <taxon>Pseudomonadati</taxon>
        <taxon>Pseudomonadota</taxon>
        <taxon>Gammaproteobacteria</taxon>
        <taxon>Lysobacterales</taxon>
        <taxon>Lysobacteraceae</taxon>
        <taxon>Pseudoxanthomonas</taxon>
    </lineage>
</organism>
<gene>
    <name evidence="4" type="ORF">EA661_01940</name>
</gene>
<protein>
    <recommendedName>
        <fullName evidence="3">Amidase domain-containing protein</fullName>
    </recommendedName>
</protein>
<feature type="compositionally biased region" description="Low complexity" evidence="2">
    <location>
        <begin position="24"/>
        <end position="33"/>
    </location>
</feature>
<dbReference type="InterPro" id="IPR020556">
    <property type="entry name" value="Amidase_CS"/>
</dbReference>
<dbReference type="GO" id="GO:0003824">
    <property type="term" value="F:catalytic activity"/>
    <property type="evidence" value="ECO:0007669"/>
    <property type="project" value="InterPro"/>
</dbReference>
<name>A0A4Q8LQB4_9GAMM</name>
<proteinExistence type="inferred from homology"/>
<dbReference type="Gene3D" id="3.90.1300.10">
    <property type="entry name" value="Amidase signature (AS) domain"/>
    <property type="match status" value="1"/>
</dbReference>
<evidence type="ECO:0000313" key="4">
    <source>
        <dbReference type="EMBL" id="TAA33061.1"/>
    </source>
</evidence>
<accession>A0A4Q8LQB4</accession>
<evidence type="ECO:0000259" key="3">
    <source>
        <dbReference type="Pfam" id="PF01425"/>
    </source>
</evidence>
<dbReference type="RefSeq" id="WP_130515198.1">
    <property type="nucleotide sequence ID" value="NZ_SHMA01000001.1"/>
</dbReference>